<dbReference type="PROSITE" id="PS51819">
    <property type="entry name" value="VOC"/>
    <property type="match status" value="1"/>
</dbReference>
<dbReference type="KEGG" id="adin:H7849_01240"/>
<protein>
    <submittedName>
        <fullName evidence="3">SpoIIE family protein phosphatase</fullName>
    </submittedName>
</protein>
<reference evidence="3 4" key="1">
    <citation type="submission" date="2020-08" db="EMBL/GenBank/DDBJ databases">
        <title>Edaphobacter telluris sp. nov. and Acidobacterium dinghuensis sp. nov., two acidobacteria isolated from forest soil.</title>
        <authorList>
            <person name="Fu J."/>
            <person name="Qiu L."/>
        </authorList>
    </citation>
    <scope>NUCLEOTIDE SEQUENCE [LARGE SCALE GENOMIC DNA]</scope>
    <source>
        <strain evidence="3">4Y35</strain>
    </source>
</reference>
<dbReference type="Pfam" id="PF07228">
    <property type="entry name" value="SpoIIE"/>
    <property type="match status" value="1"/>
</dbReference>
<gene>
    <name evidence="3" type="ORF">H7849_01240</name>
</gene>
<proteinExistence type="predicted"/>
<dbReference type="InterPro" id="IPR004360">
    <property type="entry name" value="Glyas_Fos-R_dOase_dom"/>
</dbReference>
<dbReference type="SUPFAM" id="SSF54593">
    <property type="entry name" value="Glyoxalase/Bleomycin resistance protein/Dihydroxybiphenyl dioxygenase"/>
    <property type="match status" value="1"/>
</dbReference>
<name>A0A7G8BQA3_9BACT</name>
<dbReference type="Proteomes" id="UP000515312">
    <property type="component" value="Chromosome"/>
</dbReference>
<dbReference type="InterPro" id="IPR037523">
    <property type="entry name" value="VOC_core"/>
</dbReference>
<dbReference type="GO" id="GO:0016791">
    <property type="term" value="F:phosphatase activity"/>
    <property type="evidence" value="ECO:0007669"/>
    <property type="project" value="TreeGrafter"/>
</dbReference>
<sequence length="410" mass="46581">MSKPSVPVWDVQPAIRLNREDPYLQLQQVLVFVRDQDRSMEFFVDCLGFNIALDHRNEQGDRWVIVAPPDGTARLCLVFPPPESDDHPLIGKGRNTVFLTENIEAKYREWKERGVHFVHPPVAAPWGSVYTQFDDVDGNRFWLIGFDQATRDVEEQRRLTEERLEVERRTARELEIARQVQARLFPQRIPEVRTLEYAGVCIQARQVGGDYYDYLDLGGGLLGLVLADIAGKGIAGALLMANLQANLRSQGATASDRPESFLESVNRVFYENTANADYATLFFAEYDDNTRRLRYANCGHLPALLLRSDNTLEWLGSTSTVLGLFVGWACSFEERRLNPGDILLLYTDGATESFNEAAEEFGEQGLVETLRQYRDLPPRSLIDAIVEKVRAFNHGEQHDDITLIVARCRT</sequence>
<dbReference type="Gene3D" id="3.60.40.10">
    <property type="entry name" value="PPM-type phosphatase domain"/>
    <property type="match status" value="1"/>
</dbReference>
<evidence type="ECO:0000259" key="2">
    <source>
        <dbReference type="PROSITE" id="PS51819"/>
    </source>
</evidence>
<evidence type="ECO:0000313" key="3">
    <source>
        <dbReference type="EMBL" id="QNI34723.1"/>
    </source>
</evidence>
<organism evidence="3 4">
    <name type="scientific">Alloacidobacterium dinghuense</name>
    <dbReference type="NCBI Taxonomy" id="2763107"/>
    <lineage>
        <taxon>Bacteria</taxon>
        <taxon>Pseudomonadati</taxon>
        <taxon>Acidobacteriota</taxon>
        <taxon>Terriglobia</taxon>
        <taxon>Terriglobales</taxon>
        <taxon>Acidobacteriaceae</taxon>
        <taxon>Alloacidobacterium</taxon>
    </lineage>
</organism>
<dbReference type="Gene3D" id="3.10.180.10">
    <property type="entry name" value="2,3-Dihydroxybiphenyl 1,2-Dioxygenase, domain 1"/>
    <property type="match status" value="1"/>
</dbReference>
<dbReference type="InterPro" id="IPR036457">
    <property type="entry name" value="PPM-type-like_dom_sf"/>
</dbReference>
<feature type="domain" description="VOC" evidence="2">
    <location>
        <begin position="25"/>
        <end position="146"/>
    </location>
</feature>
<dbReference type="InterPro" id="IPR052016">
    <property type="entry name" value="Bact_Sigma-Reg"/>
</dbReference>
<keyword evidence="4" id="KW-1185">Reference proteome</keyword>
<dbReference type="InterPro" id="IPR029068">
    <property type="entry name" value="Glyas_Bleomycin-R_OHBP_Dase"/>
</dbReference>
<dbReference type="Pfam" id="PF00903">
    <property type="entry name" value="Glyoxalase"/>
    <property type="match status" value="1"/>
</dbReference>
<dbReference type="EMBL" id="CP060394">
    <property type="protein sequence ID" value="QNI34723.1"/>
    <property type="molecule type" value="Genomic_DNA"/>
</dbReference>
<evidence type="ECO:0000313" key="4">
    <source>
        <dbReference type="Proteomes" id="UP000515312"/>
    </source>
</evidence>
<dbReference type="AlphaFoldDB" id="A0A7G8BQA3"/>
<dbReference type="InterPro" id="IPR001932">
    <property type="entry name" value="PPM-type_phosphatase-like_dom"/>
</dbReference>
<dbReference type="PANTHER" id="PTHR43156:SF2">
    <property type="entry name" value="STAGE II SPORULATION PROTEIN E"/>
    <property type="match status" value="1"/>
</dbReference>
<dbReference type="SUPFAM" id="SSF81606">
    <property type="entry name" value="PP2C-like"/>
    <property type="match status" value="1"/>
</dbReference>
<dbReference type="PANTHER" id="PTHR43156">
    <property type="entry name" value="STAGE II SPORULATION PROTEIN E-RELATED"/>
    <property type="match status" value="1"/>
</dbReference>
<dbReference type="SMART" id="SM00331">
    <property type="entry name" value="PP2C_SIG"/>
    <property type="match status" value="1"/>
</dbReference>
<accession>A0A7G8BQA3</accession>
<evidence type="ECO:0000256" key="1">
    <source>
        <dbReference type="ARBA" id="ARBA00022801"/>
    </source>
</evidence>
<keyword evidence="1" id="KW-0378">Hydrolase</keyword>